<keyword evidence="3" id="KW-0614">Plasmid</keyword>
<dbReference type="GO" id="GO:0009007">
    <property type="term" value="F:site-specific DNA-methyltransferase (adenine-specific) activity"/>
    <property type="evidence" value="ECO:0007669"/>
    <property type="project" value="UniProtKB-EC"/>
</dbReference>
<dbReference type="PATRIC" id="fig|45056.6.peg.1955"/>
<dbReference type="EMBL" id="LNKA01000019">
    <property type="protein sequence ID" value="KTC64597.1"/>
    <property type="molecule type" value="Genomic_DNA"/>
</dbReference>
<name>A0A0W0R0M5_9GAMM</name>
<dbReference type="Proteomes" id="UP000281170">
    <property type="component" value="Plasmid 24"/>
</dbReference>
<dbReference type="OrthoDB" id="9782445at2"/>
<protein>
    <submittedName>
        <fullName evidence="2">Eco57I restriction-modification methylase</fullName>
    </submittedName>
</protein>
<dbReference type="AlphaFoldDB" id="A0A0W0R0M5"/>
<dbReference type="Gene3D" id="3.40.50.150">
    <property type="entry name" value="Vaccinia Virus protein VP39"/>
    <property type="match status" value="1"/>
</dbReference>
<keyword evidence="2" id="KW-0489">Methyltransferase</keyword>
<geneLocation type="plasmid" evidence="3 5">
    <name>24</name>
</geneLocation>
<dbReference type="Pfam" id="PF07669">
    <property type="entry name" value="Eco57I"/>
    <property type="match status" value="1"/>
</dbReference>
<keyword evidence="4" id="KW-1185">Reference proteome</keyword>
<dbReference type="REBASE" id="289363">
    <property type="entry name" value="M.Lad12735ORF1711P"/>
</dbReference>
<evidence type="ECO:0000313" key="2">
    <source>
        <dbReference type="EMBL" id="KTC64597.1"/>
    </source>
</evidence>
<reference evidence="3 5" key="2">
    <citation type="submission" date="2018-12" db="EMBL/GenBank/DDBJ databases">
        <authorList>
            <consortium name="Pathogen Informatics"/>
        </authorList>
    </citation>
    <scope>NUCLEOTIDE SEQUENCE [LARGE SCALE GENOMIC DNA]</scope>
    <source>
        <strain evidence="3 5">NCTC12735</strain>
        <plasmid evidence="5">24</plasmid>
    </source>
</reference>
<keyword evidence="2" id="KW-0808">Transferase</keyword>
<dbReference type="Proteomes" id="UP000054859">
    <property type="component" value="Unassembled WGS sequence"/>
</dbReference>
<evidence type="ECO:0000313" key="4">
    <source>
        <dbReference type="Proteomes" id="UP000054859"/>
    </source>
</evidence>
<dbReference type="STRING" id="45056.Lade_1891"/>
<sequence length="478" mass="54829">MEPNLKLNVAHVVDTLGNVIGRDQQIMTMEKACDLVSLIDEADLRDSQVVFFDPFCKAGEILLACAHLSCFAKSCMDVRAVQKELYESGRYFGLSPDERHHRLSLRTFLGNTHSHDERLQQMIKNGNYLSEIDGCLDRKKFIEEFNKMLEYISNTSKPKKIIAVGNPPYQEKYKSNGSNSGANLIYHHLLNSIMDHAKINEFIMVIPARWFAGGRGKSLRIFASKLRLSKQLKQICDFQNSKMIFPQVDVKGGVCFVHWDRDYSGDTLFVSQDEPPIYVDLSSDEIIMRSQFARTVVNKVKARGLASMSKYARSWNIFDLASNYFDKHGDDNGSDVIDCFTKQKVIRKIDRAKIKSNKLEIDMFKVVVPKAVGTGGDTYRKEQVFILEKGQICTETYMVLGSFSKRQDAELLLNYLQTGFVRFLVSVKKITQDITKDTWCLVPCVDITKKWTDKDLFELFQLTPEEQVHIRQKVLEWS</sequence>
<dbReference type="GO" id="GO:0006304">
    <property type="term" value="P:DNA modification"/>
    <property type="evidence" value="ECO:0007669"/>
    <property type="project" value="InterPro"/>
</dbReference>
<dbReference type="InterPro" id="IPR029063">
    <property type="entry name" value="SAM-dependent_MTases_sf"/>
</dbReference>
<gene>
    <name evidence="2" type="ORF">Lade_1891</name>
    <name evidence="3" type="ORF">NCTC12735_01711</name>
</gene>
<organism evidence="2 4">
    <name type="scientific">Legionella adelaidensis</name>
    <dbReference type="NCBI Taxonomy" id="45056"/>
    <lineage>
        <taxon>Bacteria</taxon>
        <taxon>Pseudomonadati</taxon>
        <taxon>Pseudomonadota</taxon>
        <taxon>Gammaproteobacteria</taxon>
        <taxon>Legionellales</taxon>
        <taxon>Legionellaceae</taxon>
        <taxon>Legionella</taxon>
    </lineage>
</organism>
<feature type="domain" description="Type II methyltransferase M.TaqI-like" evidence="1">
    <location>
        <begin position="92"/>
        <end position="245"/>
    </location>
</feature>
<dbReference type="KEGG" id="ladl:NCTC12735_01711"/>
<dbReference type="GO" id="GO:0032259">
    <property type="term" value="P:methylation"/>
    <property type="evidence" value="ECO:0007669"/>
    <property type="project" value="UniProtKB-KW"/>
</dbReference>
<dbReference type="RefSeq" id="WP_058462957.1">
    <property type="nucleotide sequence ID" value="NZ_CAAAHS010000001.1"/>
</dbReference>
<proteinExistence type="predicted"/>
<reference evidence="2 4" key="1">
    <citation type="submission" date="2015-11" db="EMBL/GenBank/DDBJ databases">
        <title>Identification of large and diverse effector repertoires of 38 Legionella species.</title>
        <authorList>
            <person name="Burstein D."/>
            <person name="Amaro F."/>
            <person name="Zusman T."/>
            <person name="Lifshitz Z."/>
            <person name="Cohen O."/>
            <person name="Gilbert J.A."/>
            <person name="Pupko T."/>
            <person name="Shuman H.A."/>
            <person name="Segal G."/>
        </authorList>
    </citation>
    <scope>NUCLEOTIDE SEQUENCE [LARGE SCALE GENOMIC DNA]</scope>
    <source>
        <strain evidence="2 4">1762-AUS-E</strain>
    </source>
</reference>
<evidence type="ECO:0000259" key="1">
    <source>
        <dbReference type="Pfam" id="PF07669"/>
    </source>
</evidence>
<dbReference type="EMBL" id="LR134433">
    <property type="protein sequence ID" value="VEH86065.1"/>
    <property type="molecule type" value="Genomic_DNA"/>
</dbReference>
<dbReference type="InterPro" id="IPR011639">
    <property type="entry name" value="MethylTrfase_TaqI-like_dom"/>
</dbReference>
<evidence type="ECO:0000313" key="3">
    <source>
        <dbReference type="EMBL" id="VEH86065.1"/>
    </source>
</evidence>
<evidence type="ECO:0000313" key="5">
    <source>
        <dbReference type="Proteomes" id="UP000281170"/>
    </source>
</evidence>
<accession>A0A0W0R0M5</accession>